<dbReference type="EnsemblProtists" id="EOD23534">
    <property type="protein sequence ID" value="EOD23534"/>
    <property type="gene ID" value="EMIHUDRAFT_444078"/>
</dbReference>
<feature type="region of interest" description="Disordered" evidence="1">
    <location>
        <begin position="41"/>
        <end position="119"/>
    </location>
</feature>
<feature type="compositionally biased region" description="Basic residues" evidence="1">
    <location>
        <begin position="96"/>
        <end position="113"/>
    </location>
</feature>
<feature type="compositionally biased region" description="Low complexity" evidence="1">
    <location>
        <begin position="41"/>
        <end position="73"/>
    </location>
</feature>
<evidence type="ECO:0000313" key="2">
    <source>
        <dbReference type="EnsemblProtists" id="EOD23534"/>
    </source>
</evidence>
<feature type="region of interest" description="Disordered" evidence="1">
    <location>
        <begin position="224"/>
        <end position="256"/>
    </location>
</feature>
<name>A0A0D3JJ49_EMIH1</name>
<proteinExistence type="predicted"/>
<accession>A0A0D3JJ49</accession>
<sequence>MRRALRGRHHGRGPAQLACPLVERLPLPLLPLRRHAAAARLAPRASPAAHAAPLRGTPQTSDTPPTHLPHTSSTPPPDILHTSSTPPPRLLGTSLRARRRRGLRAAAAKRRGGGHAGAAAAAAVAQGPERARRRARPVPHLVLAASRRAPADAARARAPARAAGRVLRAAAAGLFAPVRVLVLRRARRRVVRGAASVRDRAQGDRHLLRQEALLVRRWQHPRSLSRPRALPGVGGARCPGTAASARPRGGPPRGGG</sequence>
<evidence type="ECO:0000313" key="3">
    <source>
        <dbReference type="Proteomes" id="UP000013827"/>
    </source>
</evidence>
<reference evidence="2" key="2">
    <citation type="submission" date="2024-10" db="UniProtKB">
        <authorList>
            <consortium name="EnsemblProtists"/>
        </authorList>
    </citation>
    <scope>IDENTIFICATION</scope>
</reference>
<keyword evidence="3" id="KW-1185">Reference proteome</keyword>
<dbReference type="Proteomes" id="UP000013827">
    <property type="component" value="Unassembled WGS sequence"/>
</dbReference>
<dbReference type="PaxDb" id="2903-EOD23534"/>
<organism evidence="2 3">
    <name type="scientific">Emiliania huxleyi (strain CCMP1516)</name>
    <dbReference type="NCBI Taxonomy" id="280463"/>
    <lineage>
        <taxon>Eukaryota</taxon>
        <taxon>Haptista</taxon>
        <taxon>Haptophyta</taxon>
        <taxon>Prymnesiophyceae</taxon>
        <taxon>Isochrysidales</taxon>
        <taxon>Noelaerhabdaceae</taxon>
        <taxon>Emiliania</taxon>
    </lineage>
</organism>
<evidence type="ECO:0000256" key="1">
    <source>
        <dbReference type="SAM" id="MobiDB-lite"/>
    </source>
</evidence>
<protein>
    <submittedName>
        <fullName evidence="2">Uncharacterized protein</fullName>
    </submittedName>
</protein>
<reference evidence="3" key="1">
    <citation type="journal article" date="2013" name="Nature">
        <title>Pan genome of the phytoplankton Emiliania underpins its global distribution.</title>
        <authorList>
            <person name="Read B.A."/>
            <person name="Kegel J."/>
            <person name="Klute M.J."/>
            <person name="Kuo A."/>
            <person name="Lefebvre S.C."/>
            <person name="Maumus F."/>
            <person name="Mayer C."/>
            <person name="Miller J."/>
            <person name="Monier A."/>
            <person name="Salamov A."/>
            <person name="Young J."/>
            <person name="Aguilar M."/>
            <person name="Claverie J.M."/>
            <person name="Frickenhaus S."/>
            <person name="Gonzalez K."/>
            <person name="Herman E.K."/>
            <person name="Lin Y.C."/>
            <person name="Napier J."/>
            <person name="Ogata H."/>
            <person name="Sarno A.F."/>
            <person name="Shmutz J."/>
            <person name="Schroeder D."/>
            <person name="de Vargas C."/>
            <person name="Verret F."/>
            <person name="von Dassow P."/>
            <person name="Valentin K."/>
            <person name="Van de Peer Y."/>
            <person name="Wheeler G."/>
            <person name="Dacks J.B."/>
            <person name="Delwiche C.F."/>
            <person name="Dyhrman S.T."/>
            <person name="Glockner G."/>
            <person name="John U."/>
            <person name="Richards T."/>
            <person name="Worden A.Z."/>
            <person name="Zhang X."/>
            <person name="Grigoriev I.V."/>
            <person name="Allen A.E."/>
            <person name="Bidle K."/>
            <person name="Borodovsky M."/>
            <person name="Bowler C."/>
            <person name="Brownlee C."/>
            <person name="Cock J.M."/>
            <person name="Elias M."/>
            <person name="Gladyshev V.N."/>
            <person name="Groth M."/>
            <person name="Guda C."/>
            <person name="Hadaegh A."/>
            <person name="Iglesias-Rodriguez M.D."/>
            <person name="Jenkins J."/>
            <person name="Jones B.M."/>
            <person name="Lawson T."/>
            <person name="Leese F."/>
            <person name="Lindquist E."/>
            <person name="Lobanov A."/>
            <person name="Lomsadze A."/>
            <person name="Malik S.B."/>
            <person name="Marsh M.E."/>
            <person name="Mackinder L."/>
            <person name="Mock T."/>
            <person name="Mueller-Roeber B."/>
            <person name="Pagarete A."/>
            <person name="Parker M."/>
            <person name="Probert I."/>
            <person name="Quesneville H."/>
            <person name="Raines C."/>
            <person name="Rensing S.A."/>
            <person name="Riano-Pachon D.M."/>
            <person name="Richier S."/>
            <person name="Rokitta S."/>
            <person name="Shiraiwa Y."/>
            <person name="Soanes D.M."/>
            <person name="van der Giezen M."/>
            <person name="Wahlund T.M."/>
            <person name="Williams B."/>
            <person name="Wilson W."/>
            <person name="Wolfe G."/>
            <person name="Wurch L.L."/>
        </authorList>
    </citation>
    <scope>NUCLEOTIDE SEQUENCE</scope>
</reference>
<dbReference type="AlphaFoldDB" id="A0A0D3JJ49"/>